<proteinExistence type="predicted"/>
<gene>
    <name evidence="2" type="ORF">GCM10010918_19500</name>
</gene>
<dbReference type="EMBL" id="BMHY01000003">
    <property type="protein sequence ID" value="GGG65390.1"/>
    <property type="molecule type" value="Genomic_DNA"/>
</dbReference>
<name>A0A917LY32_9BACL</name>
<feature type="signal peptide" evidence="1">
    <location>
        <begin position="1"/>
        <end position="22"/>
    </location>
</feature>
<keyword evidence="1" id="KW-0732">Signal</keyword>
<dbReference type="SUPFAM" id="SSF82171">
    <property type="entry name" value="DPP6 N-terminal domain-like"/>
    <property type="match status" value="1"/>
</dbReference>
<organism evidence="2 3">
    <name type="scientific">Paenibacillus radicis</name>
    <name type="common">ex Gao et al. 2016</name>
    <dbReference type="NCBI Taxonomy" id="1737354"/>
    <lineage>
        <taxon>Bacteria</taxon>
        <taxon>Bacillati</taxon>
        <taxon>Bacillota</taxon>
        <taxon>Bacilli</taxon>
        <taxon>Bacillales</taxon>
        <taxon>Paenibacillaceae</taxon>
        <taxon>Paenibacillus</taxon>
    </lineage>
</organism>
<protein>
    <recommendedName>
        <fullName evidence="4">WD40 repeat domain-containing protein</fullName>
    </recommendedName>
</protein>
<evidence type="ECO:0008006" key="4">
    <source>
        <dbReference type="Google" id="ProtNLM"/>
    </source>
</evidence>
<dbReference type="RefSeq" id="WP_194458307.1">
    <property type="nucleotide sequence ID" value="NZ_BMHY01000003.1"/>
</dbReference>
<sequence>MLNKWLKAILILVLIAVITSCASNLDQPERQPVLEATTAPLVTSEERTEPEESMDALLRRNYANAIKLSTDEYDYENMVAVSSEEVLLLAKSHDSKSTRLICMNIQSRVSTVAWESGSESIDTYSLRLAEDHVEWETYDAEQSVNRKYKLASGVLVSQIGTSYASPDGQWAVSYSVDNKNIEGIIKTSTGISKQWRTEGKDSQPLWLPDSSGFVYLHDTGEQIGDGAGPYYELARYDIASGKSSILPFDKAYWGRIEWLEPGVSLVAHNGFDDVIALKIVNLESGEERQIVNTYEYEYLNSFVEPVTGRLFVSNEGKFSLYGSEGQATSEVAWPVNLDEYSLLKKETSDSSTERIHYYIGEKGSGRFGPSQFQPSPDGNRIAYLLGAIGESVDDIVTGTRVAVADYDGSGTKLLTEDYMYIGLCRWAPDSSRLFALFSLPSDRQQVYIGVIDL</sequence>
<keyword evidence="3" id="KW-1185">Reference proteome</keyword>
<evidence type="ECO:0000313" key="3">
    <source>
        <dbReference type="Proteomes" id="UP000600247"/>
    </source>
</evidence>
<dbReference type="Gene3D" id="2.120.10.30">
    <property type="entry name" value="TolB, C-terminal domain"/>
    <property type="match status" value="1"/>
</dbReference>
<reference evidence="2 3" key="1">
    <citation type="journal article" date="2014" name="Int. J. Syst. Evol. Microbiol.">
        <title>Complete genome sequence of Corynebacterium casei LMG S-19264T (=DSM 44701T), isolated from a smear-ripened cheese.</title>
        <authorList>
            <consortium name="US DOE Joint Genome Institute (JGI-PGF)"/>
            <person name="Walter F."/>
            <person name="Albersmeier A."/>
            <person name="Kalinowski J."/>
            <person name="Ruckert C."/>
        </authorList>
    </citation>
    <scope>NUCLEOTIDE SEQUENCE [LARGE SCALE GENOMIC DNA]</scope>
    <source>
        <strain evidence="2 3">CGMCC 1.15286</strain>
    </source>
</reference>
<evidence type="ECO:0000313" key="2">
    <source>
        <dbReference type="EMBL" id="GGG65390.1"/>
    </source>
</evidence>
<comment type="caution">
    <text evidence="2">The sequence shown here is derived from an EMBL/GenBank/DDBJ whole genome shotgun (WGS) entry which is preliminary data.</text>
</comment>
<accession>A0A917LY32</accession>
<feature type="chain" id="PRO_5036881170" description="WD40 repeat domain-containing protein" evidence="1">
    <location>
        <begin position="23"/>
        <end position="453"/>
    </location>
</feature>
<dbReference type="InterPro" id="IPR011042">
    <property type="entry name" value="6-blade_b-propeller_TolB-like"/>
</dbReference>
<evidence type="ECO:0000256" key="1">
    <source>
        <dbReference type="SAM" id="SignalP"/>
    </source>
</evidence>
<dbReference type="AlphaFoldDB" id="A0A917LY32"/>
<dbReference type="Proteomes" id="UP000600247">
    <property type="component" value="Unassembled WGS sequence"/>
</dbReference>
<dbReference type="PROSITE" id="PS51257">
    <property type="entry name" value="PROKAR_LIPOPROTEIN"/>
    <property type="match status" value="1"/>
</dbReference>